<sequence>MRDVVYSESRWRLLKTLRARALSVMTHLERHGFHGLVYGSVARGDVSPSSDVEVFIPRVVPLQLLEYTVSLLQRVERRVLVQATPYYAAKAYLYLNERDTVSAPMVPLNRDEEGFYVLAGSLTLDELRRGVRKPGINKALNLIIPTDEGHVEKPLKENFHEAVKVLNVSPDVLASRMRVLLRRREKGRTGVFQSIELGEDMSFEEAFQTLLAKSAGLRKRARA</sequence>
<dbReference type="PIRSF" id="PIRSF005928">
    <property type="entry name" value="Nucleotidltrnsf"/>
    <property type="match status" value="1"/>
</dbReference>
<comment type="caution">
    <text evidence="1">The sequence shown here is derived from an EMBL/GenBank/DDBJ whole genome shotgun (WGS) entry which is preliminary data.</text>
</comment>
<reference evidence="1" key="1">
    <citation type="journal article" date="2020" name="mSystems">
        <title>Genome- and Community-Level Interaction Insights into Carbon Utilization and Element Cycling Functions of Hydrothermarchaeota in Hydrothermal Sediment.</title>
        <authorList>
            <person name="Zhou Z."/>
            <person name="Liu Y."/>
            <person name="Xu W."/>
            <person name="Pan J."/>
            <person name="Luo Z.H."/>
            <person name="Li M."/>
        </authorList>
    </citation>
    <scope>NUCLEOTIDE SEQUENCE [LARGE SCALE GENOMIC DNA]</scope>
    <source>
        <strain evidence="1">SpSt-1074</strain>
    </source>
</reference>
<gene>
    <name evidence="1" type="ORF">ENM31_00120</name>
</gene>
<accession>A0A7J3VRK8</accession>
<dbReference type="SUPFAM" id="SSF81301">
    <property type="entry name" value="Nucleotidyltransferase"/>
    <property type="match status" value="1"/>
</dbReference>
<organism evidence="1">
    <name type="scientific">Caldiarchaeum subterraneum</name>
    <dbReference type="NCBI Taxonomy" id="311458"/>
    <lineage>
        <taxon>Archaea</taxon>
        <taxon>Nitrososphaerota</taxon>
        <taxon>Candidatus Caldarchaeales</taxon>
        <taxon>Candidatus Caldarchaeaceae</taxon>
        <taxon>Candidatus Caldarchaeum</taxon>
    </lineage>
</organism>
<evidence type="ECO:0000313" key="1">
    <source>
        <dbReference type="EMBL" id="HHM43689.1"/>
    </source>
</evidence>
<dbReference type="AlphaFoldDB" id="A0A7J3VRK8"/>
<name>A0A7J3VRK8_CALS0</name>
<dbReference type="InterPro" id="IPR009185">
    <property type="entry name" value="Nucleotidl_trans"/>
</dbReference>
<dbReference type="InterPro" id="IPR043519">
    <property type="entry name" value="NT_sf"/>
</dbReference>
<dbReference type="EMBL" id="DRXH01000005">
    <property type="protein sequence ID" value="HHM43689.1"/>
    <property type="molecule type" value="Genomic_DNA"/>
</dbReference>
<proteinExistence type="predicted"/>
<evidence type="ECO:0008006" key="2">
    <source>
        <dbReference type="Google" id="ProtNLM"/>
    </source>
</evidence>
<protein>
    <recommendedName>
        <fullName evidence="2">Polymerase nucleotidyl transferase domain-containing protein</fullName>
    </recommendedName>
</protein>